<feature type="domain" description="Histidine kinase/HSP90-like ATPase" evidence="3">
    <location>
        <begin position="459"/>
        <end position="555"/>
    </location>
</feature>
<dbReference type="KEGG" id="pfer:IRI77_23615"/>
<keyword evidence="1" id="KW-0175">Coiled coil</keyword>
<feature type="transmembrane region" description="Helical" evidence="2">
    <location>
        <begin position="43"/>
        <end position="61"/>
    </location>
</feature>
<keyword evidence="2" id="KW-0472">Membrane</keyword>
<organism evidence="4 5">
    <name type="scientific">Paludibaculum fermentans</name>
    <dbReference type="NCBI Taxonomy" id="1473598"/>
    <lineage>
        <taxon>Bacteria</taxon>
        <taxon>Pseudomonadati</taxon>
        <taxon>Acidobacteriota</taxon>
        <taxon>Terriglobia</taxon>
        <taxon>Bryobacterales</taxon>
        <taxon>Bryobacteraceae</taxon>
        <taxon>Paludibaculum</taxon>
    </lineage>
</organism>
<dbReference type="GO" id="GO:0000155">
    <property type="term" value="F:phosphorelay sensor kinase activity"/>
    <property type="evidence" value="ECO:0007669"/>
    <property type="project" value="InterPro"/>
</dbReference>
<dbReference type="Proteomes" id="UP000593892">
    <property type="component" value="Chromosome"/>
</dbReference>
<evidence type="ECO:0000256" key="2">
    <source>
        <dbReference type="SAM" id="Phobius"/>
    </source>
</evidence>
<feature type="transmembrane region" description="Helical" evidence="2">
    <location>
        <begin position="249"/>
        <end position="270"/>
    </location>
</feature>
<keyword evidence="2" id="KW-1133">Transmembrane helix</keyword>
<dbReference type="Gene3D" id="3.30.565.10">
    <property type="entry name" value="Histidine kinase-like ATPase, C-terminal domain"/>
    <property type="match status" value="1"/>
</dbReference>
<feature type="transmembrane region" description="Helical" evidence="2">
    <location>
        <begin position="129"/>
        <end position="148"/>
    </location>
</feature>
<feature type="transmembrane region" description="Helical" evidence="2">
    <location>
        <begin position="96"/>
        <end position="117"/>
    </location>
</feature>
<dbReference type="EMBL" id="CP063849">
    <property type="protein sequence ID" value="QOY85796.1"/>
    <property type="molecule type" value="Genomic_DNA"/>
</dbReference>
<evidence type="ECO:0000313" key="5">
    <source>
        <dbReference type="Proteomes" id="UP000593892"/>
    </source>
</evidence>
<gene>
    <name evidence="4" type="ORF">IRI77_23615</name>
</gene>
<evidence type="ECO:0000256" key="1">
    <source>
        <dbReference type="SAM" id="Coils"/>
    </source>
</evidence>
<dbReference type="InterPro" id="IPR036890">
    <property type="entry name" value="HATPase_C_sf"/>
</dbReference>
<evidence type="ECO:0000259" key="3">
    <source>
        <dbReference type="SMART" id="SM00387"/>
    </source>
</evidence>
<reference evidence="4 5" key="1">
    <citation type="submission" date="2020-10" db="EMBL/GenBank/DDBJ databases">
        <title>Complete genome sequence of Paludibaculum fermentans P105T, a facultatively anaerobic acidobacterium capable of dissimilatory Fe(III) reduction.</title>
        <authorList>
            <person name="Dedysh S.N."/>
            <person name="Beletsky A.V."/>
            <person name="Kulichevskaya I.S."/>
            <person name="Mardanov A.V."/>
            <person name="Ravin N.V."/>
        </authorList>
    </citation>
    <scope>NUCLEOTIDE SEQUENCE [LARGE SCALE GENOMIC DNA]</scope>
    <source>
        <strain evidence="4 5">P105</strain>
    </source>
</reference>
<dbReference type="InterPro" id="IPR050640">
    <property type="entry name" value="Bact_2-comp_sensor_kinase"/>
</dbReference>
<keyword evidence="4" id="KW-0418">Kinase</keyword>
<protein>
    <submittedName>
        <fullName evidence="4">Histidine kinase</fullName>
    </submittedName>
</protein>
<proteinExistence type="predicted"/>
<keyword evidence="5" id="KW-1185">Reference proteome</keyword>
<dbReference type="InterPro" id="IPR003594">
    <property type="entry name" value="HATPase_dom"/>
</dbReference>
<dbReference type="Pfam" id="PF06580">
    <property type="entry name" value="His_kinase"/>
    <property type="match status" value="1"/>
</dbReference>
<dbReference type="PANTHER" id="PTHR34220">
    <property type="entry name" value="SENSOR HISTIDINE KINASE YPDA"/>
    <property type="match status" value="1"/>
</dbReference>
<feature type="transmembrane region" description="Helical" evidence="2">
    <location>
        <begin position="12"/>
        <end position="31"/>
    </location>
</feature>
<dbReference type="Pfam" id="PF02518">
    <property type="entry name" value="HATPase_c"/>
    <property type="match status" value="1"/>
</dbReference>
<dbReference type="SUPFAM" id="SSF55874">
    <property type="entry name" value="ATPase domain of HSP90 chaperone/DNA topoisomerase II/histidine kinase"/>
    <property type="match status" value="1"/>
</dbReference>
<feature type="coiled-coil region" evidence="1">
    <location>
        <begin position="340"/>
        <end position="374"/>
    </location>
</feature>
<dbReference type="GO" id="GO:0016020">
    <property type="term" value="C:membrane"/>
    <property type="evidence" value="ECO:0007669"/>
    <property type="project" value="InterPro"/>
</dbReference>
<feature type="transmembrane region" description="Helical" evidence="2">
    <location>
        <begin position="67"/>
        <end position="89"/>
    </location>
</feature>
<dbReference type="RefSeq" id="WP_194447465.1">
    <property type="nucleotide sequence ID" value="NZ_CP063849.1"/>
</dbReference>
<feature type="transmembrane region" description="Helical" evidence="2">
    <location>
        <begin position="157"/>
        <end position="174"/>
    </location>
</feature>
<name>A0A7S7NLF1_PALFE</name>
<dbReference type="AlphaFoldDB" id="A0A7S7NLF1"/>
<sequence>MNTPHEPLLANLLGYSAGTLIFAIFFVLLTLDRAGQRLRTSRLSLAAAAMALIWNAGSLALLFTDSFFLLIVTTCSLSLLPALLLDILLDGRLRPIAWTGYVFSGVSMLLHASEQLFPIPVTEMHRRTLAGTAIGFAVLTAISAAFLVRNAPAARRAIPAMALFLFALSFAHFHNEGTEHAWPAELAVHHAGIPLAVFVLMQDYRFLLLDAFLRFLANMLLAGLFTWGAAEVAHRAGWVRYDQMPVRQIALMVLGTCGALIAFSAARGAAQAMLTRLVFRRGDPDQLLDRLRKEPIESEQSYQEWAQSEIARFMEAERLPEGPGRRAGGRPYLSEDLAILARLEAQTAERLEQYRESERKRLLSQAELRALQAQIHPHFLFNALNTLYGIIPKEAAGARRTVLNLSDIFRYFLRGDRQTIALEQELEIIRAYLEIESLRLGPKLKIEFDIAPETKTAPIPVLSVQPLVENAVKHGIAPLPQGGTVRIRTRVDDGMLCVCVQDTGPGFSQSTGAGAGVGLDNVRQRLHLRYGAVAKLEISREQGETVVGFHAPLNR</sequence>
<keyword evidence="4" id="KW-0808">Transferase</keyword>
<dbReference type="InterPro" id="IPR010559">
    <property type="entry name" value="Sig_transdc_His_kin_internal"/>
</dbReference>
<keyword evidence="2" id="KW-0812">Transmembrane</keyword>
<dbReference type="SMART" id="SM00387">
    <property type="entry name" value="HATPase_c"/>
    <property type="match status" value="1"/>
</dbReference>
<feature type="transmembrane region" description="Helical" evidence="2">
    <location>
        <begin position="212"/>
        <end position="229"/>
    </location>
</feature>
<accession>A0A7S7NLF1</accession>
<dbReference type="PANTHER" id="PTHR34220:SF7">
    <property type="entry name" value="SENSOR HISTIDINE KINASE YPDA"/>
    <property type="match status" value="1"/>
</dbReference>
<evidence type="ECO:0000313" key="4">
    <source>
        <dbReference type="EMBL" id="QOY85796.1"/>
    </source>
</evidence>